<feature type="domain" description="HTH gntR-type" evidence="4">
    <location>
        <begin position="12"/>
        <end position="79"/>
    </location>
</feature>
<dbReference type="PROSITE" id="PS50949">
    <property type="entry name" value="HTH_GNTR"/>
    <property type="match status" value="1"/>
</dbReference>
<dbReference type="SUPFAM" id="SSF48008">
    <property type="entry name" value="GntR ligand-binding domain-like"/>
    <property type="match status" value="1"/>
</dbReference>
<keyword evidence="6" id="KW-1185">Reference proteome</keyword>
<dbReference type="PANTHER" id="PTHR43537">
    <property type="entry name" value="TRANSCRIPTIONAL REGULATOR, GNTR FAMILY"/>
    <property type="match status" value="1"/>
</dbReference>
<dbReference type="Proteomes" id="UP000615580">
    <property type="component" value="Unassembled WGS sequence"/>
</dbReference>
<sequence length="237" mass="26365">MQVMMTRVTRANTLTEQVMDHVRSAIFDGSMTADEWYSVYQLADQLGISRSPVRDALLRLEEAGLIMFVRNRGFQIRRTRPEDVAEIFALRLSIEPGAAGRAALLADTHAIANLQELLNSMEQAAHQGHSDHFFDLDQAFHAEILRAGNSPRGRDFIDRLRTNTRLIGASTAGSSRTLLDIHREHQPIFEAIADGDIAGARSAMSGHVTTTGQLLLKQAMPDAKAEDLQLLWEQFTT</sequence>
<reference evidence="5 6" key="1">
    <citation type="journal article" date="2020" name="J. Clin. Microbiol.">
        <title>Assessing the Genetic Diversity of Austrian Corynebacterium diphtheriae Clinical Isolates, 2011-2019.</title>
        <authorList>
            <person name="Schaeffer J."/>
            <person name="Huhulescu S."/>
            <person name="Stoeger A."/>
            <person name="Allerberger F."/>
            <person name="Ruppitsch W."/>
        </authorList>
    </citation>
    <scope>NUCLEOTIDE SEQUENCE [LARGE SCALE GENOMIC DNA]</scope>
    <source>
        <strain evidence="5 6">04-17</strain>
    </source>
</reference>
<evidence type="ECO:0000256" key="2">
    <source>
        <dbReference type="ARBA" id="ARBA00023125"/>
    </source>
</evidence>
<dbReference type="InterPro" id="IPR036390">
    <property type="entry name" value="WH_DNA-bd_sf"/>
</dbReference>
<dbReference type="SUPFAM" id="SSF46785">
    <property type="entry name" value="Winged helix' DNA-binding domain"/>
    <property type="match status" value="1"/>
</dbReference>
<keyword evidence="2" id="KW-0238">DNA-binding</keyword>
<dbReference type="SMART" id="SM00345">
    <property type="entry name" value="HTH_GNTR"/>
    <property type="match status" value="1"/>
</dbReference>
<evidence type="ECO:0000256" key="3">
    <source>
        <dbReference type="ARBA" id="ARBA00023163"/>
    </source>
</evidence>
<gene>
    <name evidence="5" type="ORF">I4J41_03400</name>
</gene>
<dbReference type="InterPro" id="IPR000524">
    <property type="entry name" value="Tscrpt_reg_HTH_GntR"/>
</dbReference>
<keyword evidence="3" id="KW-0804">Transcription</keyword>
<evidence type="ECO:0000259" key="4">
    <source>
        <dbReference type="PROSITE" id="PS50949"/>
    </source>
</evidence>
<dbReference type="PANTHER" id="PTHR43537:SF24">
    <property type="entry name" value="GLUCONATE OPERON TRANSCRIPTIONAL REPRESSOR"/>
    <property type="match status" value="1"/>
</dbReference>
<dbReference type="SMART" id="SM00895">
    <property type="entry name" value="FCD"/>
    <property type="match status" value="1"/>
</dbReference>
<evidence type="ECO:0000256" key="1">
    <source>
        <dbReference type="ARBA" id="ARBA00023015"/>
    </source>
</evidence>
<dbReference type="EMBL" id="JADQUG010000008">
    <property type="protein sequence ID" value="MBG9353677.1"/>
    <property type="molecule type" value="Genomic_DNA"/>
</dbReference>
<dbReference type="Gene3D" id="1.10.10.10">
    <property type="entry name" value="Winged helix-like DNA-binding domain superfamily/Winged helix DNA-binding domain"/>
    <property type="match status" value="1"/>
</dbReference>
<dbReference type="Pfam" id="PF00392">
    <property type="entry name" value="GntR"/>
    <property type="match status" value="1"/>
</dbReference>
<keyword evidence="1" id="KW-0805">Transcription regulation</keyword>
<dbReference type="InterPro" id="IPR011711">
    <property type="entry name" value="GntR_C"/>
</dbReference>
<dbReference type="Gene3D" id="1.20.120.530">
    <property type="entry name" value="GntR ligand-binding domain-like"/>
    <property type="match status" value="1"/>
</dbReference>
<comment type="caution">
    <text evidence="5">The sequence shown here is derived from an EMBL/GenBank/DDBJ whole genome shotgun (WGS) entry which is preliminary data.</text>
</comment>
<evidence type="ECO:0000313" key="6">
    <source>
        <dbReference type="Proteomes" id="UP000615580"/>
    </source>
</evidence>
<dbReference type="Pfam" id="PF07729">
    <property type="entry name" value="FCD"/>
    <property type="match status" value="1"/>
</dbReference>
<evidence type="ECO:0000313" key="5">
    <source>
        <dbReference type="EMBL" id="MBG9353677.1"/>
    </source>
</evidence>
<organism evidence="5 6">
    <name type="scientific">Corynebacterium belfantii</name>
    <dbReference type="NCBI Taxonomy" id="2014537"/>
    <lineage>
        <taxon>Bacteria</taxon>
        <taxon>Bacillati</taxon>
        <taxon>Actinomycetota</taxon>
        <taxon>Actinomycetes</taxon>
        <taxon>Mycobacteriales</taxon>
        <taxon>Corynebacteriaceae</taxon>
        <taxon>Corynebacterium</taxon>
    </lineage>
</organism>
<proteinExistence type="predicted"/>
<protein>
    <submittedName>
        <fullName evidence="5">GntR family transcriptional regulator</fullName>
    </submittedName>
</protein>
<name>A0ABS0LAK3_9CORY</name>
<dbReference type="InterPro" id="IPR036388">
    <property type="entry name" value="WH-like_DNA-bd_sf"/>
</dbReference>
<dbReference type="InterPro" id="IPR008920">
    <property type="entry name" value="TF_FadR/GntR_C"/>
</dbReference>
<accession>A0ABS0LAK3</accession>